<accession>A0ABU6UIT0</accession>
<dbReference type="Proteomes" id="UP001341840">
    <property type="component" value="Unassembled WGS sequence"/>
</dbReference>
<name>A0ABU6UIT0_9FABA</name>
<organism evidence="2 3">
    <name type="scientific">Stylosanthes scabra</name>
    <dbReference type="NCBI Taxonomy" id="79078"/>
    <lineage>
        <taxon>Eukaryota</taxon>
        <taxon>Viridiplantae</taxon>
        <taxon>Streptophyta</taxon>
        <taxon>Embryophyta</taxon>
        <taxon>Tracheophyta</taxon>
        <taxon>Spermatophyta</taxon>
        <taxon>Magnoliopsida</taxon>
        <taxon>eudicotyledons</taxon>
        <taxon>Gunneridae</taxon>
        <taxon>Pentapetalae</taxon>
        <taxon>rosids</taxon>
        <taxon>fabids</taxon>
        <taxon>Fabales</taxon>
        <taxon>Fabaceae</taxon>
        <taxon>Papilionoideae</taxon>
        <taxon>50 kb inversion clade</taxon>
        <taxon>dalbergioids sensu lato</taxon>
        <taxon>Dalbergieae</taxon>
        <taxon>Pterocarpus clade</taxon>
        <taxon>Stylosanthes</taxon>
    </lineage>
</organism>
<feature type="compositionally biased region" description="Polar residues" evidence="1">
    <location>
        <begin position="266"/>
        <end position="280"/>
    </location>
</feature>
<proteinExistence type="predicted"/>
<feature type="region of interest" description="Disordered" evidence="1">
    <location>
        <begin position="133"/>
        <end position="163"/>
    </location>
</feature>
<comment type="caution">
    <text evidence="2">The sequence shown here is derived from an EMBL/GenBank/DDBJ whole genome shotgun (WGS) entry which is preliminary data.</text>
</comment>
<feature type="region of interest" description="Disordered" evidence="1">
    <location>
        <begin position="320"/>
        <end position="345"/>
    </location>
</feature>
<evidence type="ECO:0000313" key="2">
    <source>
        <dbReference type="EMBL" id="MED6160959.1"/>
    </source>
</evidence>
<evidence type="ECO:0000313" key="3">
    <source>
        <dbReference type="Proteomes" id="UP001341840"/>
    </source>
</evidence>
<feature type="region of interest" description="Disordered" evidence="1">
    <location>
        <begin position="246"/>
        <end position="294"/>
    </location>
</feature>
<protein>
    <submittedName>
        <fullName evidence="2">Uncharacterized protein</fullName>
    </submittedName>
</protein>
<reference evidence="2 3" key="1">
    <citation type="journal article" date="2023" name="Plants (Basel)">
        <title>Bridging the Gap: Combining Genomics and Transcriptomics Approaches to Understand Stylosanthes scabra, an Orphan Legume from the Brazilian Caatinga.</title>
        <authorList>
            <person name="Ferreira-Neto J.R.C."/>
            <person name="da Silva M.D."/>
            <person name="Binneck E."/>
            <person name="de Melo N.F."/>
            <person name="da Silva R.H."/>
            <person name="de Melo A.L.T.M."/>
            <person name="Pandolfi V."/>
            <person name="Bustamante F.O."/>
            <person name="Brasileiro-Vidal A.C."/>
            <person name="Benko-Iseppon A.M."/>
        </authorList>
    </citation>
    <scope>NUCLEOTIDE SEQUENCE [LARGE SCALE GENOMIC DNA]</scope>
    <source>
        <tissue evidence="2">Leaves</tissue>
    </source>
</reference>
<feature type="compositionally biased region" description="Polar residues" evidence="1">
    <location>
        <begin position="133"/>
        <end position="148"/>
    </location>
</feature>
<dbReference type="EMBL" id="JASCZI010121276">
    <property type="protein sequence ID" value="MED6160959.1"/>
    <property type="molecule type" value="Genomic_DNA"/>
</dbReference>
<evidence type="ECO:0000256" key="1">
    <source>
        <dbReference type="SAM" id="MobiDB-lite"/>
    </source>
</evidence>
<keyword evidence="3" id="KW-1185">Reference proteome</keyword>
<sequence>MPIYHDYHGGFKNSSISSWDQIQINLKCLLPCYQPIPSDSLDELSVLSDQKQKRLCAEIKEVCNSICATLREMIQEEEENSDPEIHFQIHPDQESEIQKLEYEIHEKATIQNAINIADPSTIQQTDPKFTTSIKPQLNSEKQNRSHFQSQEDEDEFDEKSTCNGLKDQNAAVVAQRPPPEPPDLKSLVEELFTMQMSACQSVIEVVENEYGIHSDAEYGIHSGAEDDAVAKGKVEEYADLVLASEVTRPPPKPTNPDSHTVALGEASTSTKHGERSTANNGAERGAFAKGKRMAVSMEDRATRLETMSRKTAFMSEVGDDDKAADLTGGGHADVADNGTGGSSAEVGASVREKWTLSSAAGNTTSMTVKGGVALRNGEACFYRVSPIVAKPPPLLAAVFPWYREEVPTVTEQEGMAFSGAGAAGRDDRRTPWKGGDRVSVVEVVEELSWVVMNPAYGLAQRTALLPSSFSRNENENDRELLTPMLGLGPNWMSILQAHLQIKSDQQVIQVGFLYQIKLGSVTRKQKVYWVQIKEYCIKQWDPGGGFIVWK</sequence>
<gene>
    <name evidence="2" type="ORF">PIB30_056239</name>
</gene>